<dbReference type="EMBL" id="UOFS01000049">
    <property type="protein sequence ID" value="VAX01587.1"/>
    <property type="molecule type" value="Genomic_DNA"/>
</dbReference>
<dbReference type="InterPro" id="IPR044492">
    <property type="entry name" value="P_typ_ATPase_HD_dom"/>
</dbReference>
<dbReference type="NCBIfam" id="TIGR01494">
    <property type="entry name" value="ATPase_P-type"/>
    <property type="match status" value="1"/>
</dbReference>
<evidence type="ECO:0000256" key="5">
    <source>
        <dbReference type="ARBA" id="ARBA00022553"/>
    </source>
</evidence>
<dbReference type="PROSITE" id="PS00154">
    <property type="entry name" value="ATPASE_E1_E2"/>
    <property type="match status" value="1"/>
</dbReference>
<dbReference type="InterPro" id="IPR036163">
    <property type="entry name" value="HMA_dom_sf"/>
</dbReference>
<keyword evidence="11" id="KW-1278">Translocase</keyword>
<dbReference type="Pfam" id="PF00403">
    <property type="entry name" value="HMA"/>
    <property type="match status" value="1"/>
</dbReference>
<protein>
    <submittedName>
        <fullName evidence="17">Type cbb3 cytochrome oxidase biogenesis protein CcoI Copper-translocating P-type ATPase</fullName>
        <ecNumber evidence="17">3.6.3.4</ecNumber>
    </submittedName>
</protein>
<name>A0A3B1B974_9ZZZZ</name>
<dbReference type="SFLD" id="SFLDF00027">
    <property type="entry name" value="p-type_atpase"/>
    <property type="match status" value="1"/>
</dbReference>
<evidence type="ECO:0000256" key="4">
    <source>
        <dbReference type="ARBA" id="ARBA00022475"/>
    </source>
</evidence>
<evidence type="ECO:0000259" key="16">
    <source>
        <dbReference type="PROSITE" id="PS50846"/>
    </source>
</evidence>
<keyword evidence="14 15" id="KW-0472">Membrane</keyword>
<reference evidence="17" key="1">
    <citation type="submission" date="2018-06" db="EMBL/GenBank/DDBJ databases">
        <authorList>
            <person name="Zhirakovskaya E."/>
        </authorList>
    </citation>
    <scope>NUCLEOTIDE SEQUENCE</scope>
</reference>
<dbReference type="SUPFAM" id="SSF56784">
    <property type="entry name" value="HAD-like"/>
    <property type="match status" value="1"/>
</dbReference>
<evidence type="ECO:0000256" key="15">
    <source>
        <dbReference type="SAM" id="Phobius"/>
    </source>
</evidence>
<dbReference type="SFLD" id="SFLDG00002">
    <property type="entry name" value="C1.7:_P-type_atpase_like"/>
    <property type="match status" value="1"/>
</dbReference>
<evidence type="ECO:0000256" key="14">
    <source>
        <dbReference type="ARBA" id="ARBA00023136"/>
    </source>
</evidence>
<dbReference type="GO" id="GO:0005524">
    <property type="term" value="F:ATP binding"/>
    <property type="evidence" value="ECO:0007669"/>
    <property type="project" value="UniProtKB-KW"/>
</dbReference>
<proteinExistence type="inferred from homology"/>
<keyword evidence="10" id="KW-0460">Magnesium</keyword>
<dbReference type="Pfam" id="PF12156">
    <property type="entry name" value="ATPase-cat_bd"/>
    <property type="match status" value="1"/>
</dbReference>
<gene>
    <name evidence="17" type="ORF">MNBD_GAMMA22-2015</name>
</gene>
<dbReference type="Gene3D" id="3.40.50.1000">
    <property type="entry name" value="HAD superfamily/HAD-like"/>
    <property type="match status" value="1"/>
</dbReference>
<dbReference type="PROSITE" id="PS01229">
    <property type="entry name" value="COF_2"/>
    <property type="match status" value="1"/>
</dbReference>
<dbReference type="EC" id="3.6.3.4" evidence="17"/>
<dbReference type="NCBIfam" id="TIGR01512">
    <property type="entry name" value="ATPase-IB2_Cd"/>
    <property type="match status" value="1"/>
</dbReference>
<keyword evidence="17" id="KW-0378">Hydrolase</keyword>
<accession>A0A3B1B974</accession>
<dbReference type="PANTHER" id="PTHR43520:SF5">
    <property type="entry name" value="CATION-TRANSPORTING P-TYPE ATPASE-RELATED"/>
    <property type="match status" value="1"/>
</dbReference>
<dbReference type="InterPro" id="IPR023298">
    <property type="entry name" value="ATPase_P-typ_TM_dom_sf"/>
</dbReference>
<dbReference type="InterPro" id="IPR059000">
    <property type="entry name" value="ATPase_P-type_domA"/>
</dbReference>
<evidence type="ECO:0000313" key="17">
    <source>
        <dbReference type="EMBL" id="VAX01587.1"/>
    </source>
</evidence>
<keyword evidence="4" id="KW-1003">Cell membrane</keyword>
<keyword evidence="6 15" id="KW-0812">Transmembrane</keyword>
<evidence type="ECO:0000256" key="6">
    <source>
        <dbReference type="ARBA" id="ARBA00022692"/>
    </source>
</evidence>
<feature type="transmembrane region" description="Helical" evidence="15">
    <location>
        <begin position="177"/>
        <end position="199"/>
    </location>
</feature>
<dbReference type="AlphaFoldDB" id="A0A3B1B974"/>
<dbReference type="PRINTS" id="PR00119">
    <property type="entry name" value="CATATPASE"/>
</dbReference>
<keyword evidence="8" id="KW-0547">Nucleotide-binding</keyword>
<dbReference type="GO" id="GO:0016887">
    <property type="term" value="F:ATP hydrolysis activity"/>
    <property type="evidence" value="ECO:0007669"/>
    <property type="project" value="InterPro"/>
</dbReference>
<sequence length="823" mass="90708">MDAGLKCYHCGLDVPASSHYNITIFEKERSMCCPGCLAVSQAIVDNNLTQFYSHRTINSNTAVADSIDIITQFELYDNSILQDAFVTHHGALNEASLMLEGIVCAACVWLNEKHVNALDGVSEFRINYSTHRAYVIWDNEKIKLSEILKEILNIGYQAHPYDASKQQHLIEKEHKQALWRIAIAGLGAMQVMMFAVAMYAADSSTGFTMDDSLRNLMRWVSLVFASPVIIFAAQPFFKSAYRDLKRFKLGMDVPVSVALIAAFSASVWATVTHQGEVYYDSVTMFTLFLLSGRFLEMRARHKAGFVAEQLIRLLPTLVTRVVEQKHEIISRSELKPNDIVLVKAGETIPADGIIIDGDSLIDESIITGESQAIEKKSNSTVIGGSLNTANPIMVRVEKVGTDTVIAGISRLLERAQTEKPQIAKLADKTAAWFVLVLLLMTSIVATWWYLNDSERVFEIVLAVLVVTCPCALSLATPAAMTAITGKLTRFGLLTTRSSALETLAKVTHVVFDKTGTLTYGKPTLVKQKMFTSMSEVDACRIAASIAKFSEHPLSVELYNKFKDYIKDSDCNSIENFTGRGISGVIDGEEYILGNALFVQQHFNIDCFDNNQEFKSQVFLANKKSVIARFEYEDVIRDDAVAAINQLKELSIKTILLSGDDDVVTKNVATQFQFDSVHGNCRPQDKLHLIQVLQENKAIVAMIGDGINDAPVLAGAQVSMAMGSATQLAQASADMILLSNKLIHIPFAIKMSKKTMSIIKQNITWAIMYNLIALPLASMGYIAPWMAALGMSLSSLLVVTNALRLTAGTSWYSNKEGEQGQSNS</sequence>
<dbReference type="InterPro" id="IPR021993">
    <property type="entry name" value="ATPase-cat-bd"/>
</dbReference>
<dbReference type="PANTHER" id="PTHR43520">
    <property type="entry name" value="ATP7, ISOFORM B"/>
    <property type="match status" value="1"/>
</dbReference>
<feature type="transmembrane region" description="Helical" evidence="15">
    <location>
        <begin position="219"/>
        <end position="237"/>
    </location>
</feature>
<evidence type="ECO:0000256" key="9">
    <source>
        <dbReference type="ARBA" id="ARBA00022840"/>
    </source>
</evidence>
<evidence type="ECO:0000256" key="13">
    <source>
        <dbReference type="ARBA" id="ARBA00023065"/>
    </source>
</evidence>
<dbReference type="InterPro" id="IPR027256">
    <property type="entry name" value="P-typ_ATPase_IB"/>
</dbReference>
<dbReference type="InterPro" id="IPR023299">
    <property type="entry name" value="ATPase_P-typ_cyto_dom_N"/>
</dbReference>
<keyword evidence="3" id="KW-0813">Transport</keyword>
<dbReference type="InterPro" id="IPR008250">
    <property type="entry name" value="ATPase_P-typ_transduc_dom_A_sf"/>
</dbReference>
<dbReference type="InterPro" id="IPR001757">
    <property type="entry name" value="P_typ_ATPase"/>
</dbReference>
<keyword evidence="13" id="KW-0406">Ion transport</keyword>
<dbReference type="PROSITE" id="PS50846">
    <property type="entry name" value="HMA_2"/>
    <property type="match status" value="1"/>
</dbReference>
<dbReference type="Pfam" id="PF00702">
    <property type="entry name" value="Hydrolase"/>
    <property type="match status" value="1"/>
</dbReference>
<dbReference type="NCBIfam" id="TIGR01525">
    <property type="entry name" value="ATPase-IB_hvy"/>
    <property type="match status" value="1"/>
</dbReference>
<dbReference type="GO" id="GO:0055070">
    <property type="term" value="P:copper ion homeostasis"/>
    <property type="evidence" value="ECO:0007669"/>
    <property type="project" value="TreeGrafter"/>
</dbReference>
<evidence type="ECO:0000256" key="11">
    <source>
        <dbReference type="ARBA" id="ARBA00022967"/>
    </source>
</evidence>
<evidence type="ECO:0000256" key="3">
    <source>
        <dbReference type="ARBA" id="ARBA00022448"/>
    </source>
</evidence>
<feature type="transmembrane region" description="Helical" evidence="15">
    <location>
        <begin position="277"/>
        <end position="295"/>
    </location>
</feature>
<dbReference type="GO" id="GO:0005886">
    <property type="term" value="C:plasma membrane"/>
    <property type="evidence" value="ECO:0007669"/>
    <property type="project" value="UniProtKB-SubCell"/>
</dbReference>
<dbReference type="InterPro" id="IPR018303">
    <property type="entry name" value="ATPase_P-typ_P_site"/>
</dbReference>
<feature type="transmembrane region" description="Helical" evidence="15">
    <location>
        <begin position="429"/>
        <end position="450"/>
    </location>
</feature>
<comment type="subcellular location">
    <subcellularLocation>
        <location evidence="1">Cell membrane</location>
        <topology evidence="1">Multi-pass membrane protein</topology>
    </subcellularLocation>
</comment>
<organism evidence="17">
    <name type="scientific">hydrothermal vent metagenome</name>
    <dbReference type="NCBI Taxonomy" id="652676"/>
    <lineage>
        <taxon>unclassified sequences</taxon>
        <taxon>metagenomes</taxon>
        <taxon>ecological metagenomes</taxon>
    </lineage>
</organism>
<dbReference type="Gene3D" id="2.70.150.10">
    <property type="entry name" value="Calcium-transporting ATPase, cytoplasmic transduction domain A"/>
    <property type="match status" value="1"/>
</dbReference>
<dbReference type="Gene3D" id="3.40.1110.10">
    <property type="entry name" value="Calcium-transporting ATPase, cytoplasmic domain N"/>
    <property type="match status" value="1"/>
</dbReference>
<dbReference type="CDD" id="cd02079">
    <property type="entry name" value="P-type_ATPase_HM"/>
    <property type="match status" value="1"/>
</dbReference>
<evidence type="ECO:0000256" key="2">
    <source>
        <dbReference type="ARBA" id="ARBA00006024"/>
    </source>
</evidence>
<dbReference type="InterPro" id="IPR006121">
    <property type="entry name" value="HMA_dom"/>
</dbReference>
<dbReference type="GO" id="GO:0043682">
    <property type="term" value="F:P-type divalent copper transporter activity"/>
    <property type="evidence" value="ECO:0007669"/>
    <property type="project" value="TreeGrafter"/>
</dbReference>
<dbReference type="InterPro" id="IPR023214">
    <property type="entry name" value="HAD_sf"/>
</dbReference>
<dbReference type="SUPFAM" id="SSF55008">
    <property type="entry name" value="HMA, heavy metal-associated domain"/>
    <property type="match status" value="1"/>
</dbReference>
<dbReference type="GO" id="GO:0005507">
    <property type="term" value="F:copper ion binding"/>
    <property type="evidence" value="ECO:0007669"/>
    <property type="project" value="TreeGrafter"/>
</dbReference>
<feature type="transmembrane region" description="Helical" evidence="15">
    <location>
        <begin position="456"/>
        <end position="480"/>
    </location>
</feature>
<evidence type="ECO:0000256" key="8">
    <source>
        <dbReference type="ARBA" id="ARBA00022741"/>
    </source>
</evidence>
<dbReference type="NCBIfam" id="TIGR01511">
    <property type="entry name" value="ATPase-IB1_Cu"/>
    <property type="match status" value="1"/>
</dbReference>
<evidence type="ECO:0000256" key="12">
    <source>
        <dbReference type="ARBA" id="ARBA00022989"/>
    </source>
</evidence>
<dbReference type="Pfam" id="PF00122">
    <property type="entry name" value="E1-E2_ATPase"/>
    <property type="match status" value="1"/>
</dbReference>
<feature type="transmembrane region" description="Helical" evidence="15">
    <location>
        <begin position="762"/>
        <end position="781"/>
    </location>
</feature>
<dbReference type="SUPFAM" id="SSF81653">
    <property type="entry name" value="Calcium ATPase, transduction domain A"/>
    <property type="match status" value="1"/>
</dbReference>
<evidence type="ECO:0000256" key="7">
    <source>
        <dbReference type="ARBA" id="ARBA00022723"/>
    </source>
</evidence>
<comment type="similarity">
    <text evidence="2">Belongs to the cation transport ATPase (P-type) (TC 3.A.3) family. Type IB subfamily.</text>
</comment>
<dbReference type="Gene3D" id="3.30.70.100">
    <property type="match status" value="1"/>
</dbReference>
<keyword evidence="5" id="KW-0597">Phosphoprotein</keyword>
<evidence type="ECO:0000256" key="1">
    <source>
        <dbReference type="ARBA" id="ARBA00004651"/>
    </source>
</evidence>
<dbReference type="SFLD" id="SFLDS00003">
    <property type="entry name" value="Haloacid_Dehalogenase"/>
    <property type="match status" value="1"/>
</dbReference>
<keyword evidence="7" id="KW-0479">Metal-binding</keyword>
<keyword evidence="12 15" id="KW-1133">Transmembrane helix</keyword>
<feature type="domain" description="HMA" evidence="16">
    <location>
        <begin position="93"/>
        <end position="159"/>
    </location>
</feature>
<dbReference type="InterPro" id="IPR036412">
    <property type="entry name" value="HAD-like_sf"/>
</dbReference>
<keyword evidence="9" id="KW-0067">ATP-binding</keyword>
<feature type="transmembrane region" description="Helical" evidence="15">
    <location>
        <begin position="249"/>
        <end position="271"/>
    </location>
</feature>
<dbReference type="FunFam" id="2.70.150.10:FF:000002">
    <property type="entry name" value="Copper-transporting ATPase 1, putative"/>
    <property type="match status" value="1"/>
</dbReference>
<evidence type="ECO:0000256" key="10">
    <source>
        <dbReference type="ARBA" id="ARBA00022842"/>
    </source>
</evidence>
<dbReference type="SUPFAM" id="SSF81665">
    <property type="entry name" value="Calcium ATPase, transmembrane domain M"/>
    <property type="match status" value="1"/>
</dbReference>